<organism evidence="1 2">
    <name type="scientific">Scortum barcoo</name>
    <name type="common">barcoo grunter</name>
    <dbReference type="NCBI Taxonomy" id="214431"/>
    <lineage>
        <taxon>Eukaryota</taxon>
        <taxon>Metazoa</taxon>
        <taxon>Chordata</taxon>
        <taxon>Craniata</taxon>
        <taxon>Vertebrata</taxon>
        <taxon>Euteleostomi</taxon>
        <taxon>Actinopterygii</taxon>
        <taxon>Neopterygii</taxon>
        <taxon>Teleostei</taxon>
        <taxon>Neoteleostei</taxon>
        <taxon>Acanthomorphata</taxon>
        <taxon>Eupercaria</taxon>
        <taxon>Centrarchiformes</taxon>
        <taxon>Terapontoidei</taxon>
        <taxon>Terapontidae</taxon>
        <taxon>Scortum</taxon>
    </lineage>
</organism>
<gene>
    <name evidence="1" type="ORF">L3Q82_002436</name>
</gene>
<proteinExistence type="predicted"/>
<comment type="caution">
    <text evidence="1">The sequence shown here is derived from an EMBL/GenBank/DDBJ whole genome shotgun (WGS) entry which is preliminary data.</text>
</comment>
<dbReference type="EMBL" id="CM041546">
    <property type="protein sequence ID" value="KAI3360570.1"/>
    <property type="molecule type" value="Genomic_DNA"/>
</dbReference>
<evidence type="ECO:0000313" key="1">
    <source>
        <dbReference type="EMBL" id="KAI3360570.1"/>
    </source>
</evidence>
<keyword evidence="2" id="KW-1185">Reference proteome</keyword>
<evidence type="ECO:0000313" key="2">
    <source>
        <dbReference type="Proteomes" id="UP000831701"/>
    </source>
</evidence>
<sequence length="251" mass="28226">MVKSQKAAPTGPKRTSDRLARKPKPPPVEKKKAAPKRAPKTKKTKQAENGNKAEEFLSLLVLALGKEQSFTEQAPLVADDGVQRVAGIVHNIQQFVQSPRLCHRHQRVQLHADHRAGPPDQFIQVWMCPSWICCPPSTPQCKRGHWQPQTDRESRQSSSLHFKPPHTKAVDMIIRLGRLTPGYFRLLQRQVAGEVQTQPQDRAVNQIAMMLAIMGLSLSYYSAKQMTEKLCKEDFARSVTLGGPCNQRQKA</sequence>
<dbReference type="Proteomes" id="UP000831701">
    <property type="component" value="Chromosome 16"/>
</dbReference>
<reference evidence="1" key="1">
    <citation type="submission" date="2022-04" db="EMBL/GenBank/DDBJ databases">
        <title>Jade perch genome.</title>
        <authorList>
            <person name="Chao B."/>
        </authorList>
    </citation>
    <scope>NUCLEOTIDE SEQUENCE</scope>
    <source>
        <strain evidence="1">CB-2022</strain>
    </source>
</reference>
<protein>
    <submittedName>
        <fullName evidence="1">Uncharacterized protein</fullName>
    </submittedName>
</protein>
<accession>A0ACB8VYQ6</accession>
<name>A0ACB8VYQ6_9TELE</name>